<evidence type="ECO:0000313" key="1">
    <source>
        <dbReference type="EMBL" id="RXQ97647.1"/>
    </source>
</evidence>
<proteinExistence type="predicted"/>
<keyword evidence="1" id="KW-0238">DNA-binding</keyword>
<dbReference type="GO" id="GO:0003677">
    <property type="term" value="F:DNA binding"/>
    <property type="evidence" value="ECO:0007669"/>
    <property type="project" value="UniProtKB-KW"/>
</dbReference>
<dbReference type="EMBL" id="SAXA01000001">
    <property type="protein sequence ID" value="RXQ97647.1"/>
    <property type="molecule type" value="Genomic_DNA"/>
</dbReference>
<dbReference type="AlphaFoldDB" id="A0A4V1N0L0"/>
<reference evidence="1 2" key="1">
    <citation type="submission" date="2019-01" db="EMBL/GenBank/DDBJ databases">
        <title>Ancylomarina salipaludis sp. nov., isolated from a salt marsh.</title>
        <authorList>
            <person name="Yoon J.-H."/>
        </authorList>
    </citation>
    <scope>NUCLEOTIDE SEQUENCE [LARGE SCALE GENOMIC DNA]</scope>
    <source>
        <strain evidence="1 2">SHSM-M15</strain>
    </source>
</reference>
<keyword evidence="2" id="KW-1185">Reference proteome</keyword>
<accession>A0A4V1N0L0</accession>
<sequence length="82" mass="9190">MTKTITFNDLRKIKDRLPEGSMRKISEELNLNVETVRNYFGGANYREGKSIGVHVEQGPNGGVVELDDTTILDCAYRILGEC</sequence>
<comment type="caution">
    <text evidence="1">The sequence shown here is derived from an EMBL/GenBank/DDBJ whole genome shotgun (WGS) entry which is preliminary data.</text>
</comment>
<organism evidence="1 2">
    <name type="scientific">Ancylomarina salipaludis</name>
    <dbReference type="NCBI Taxonomy" id="2501299"/>
    <lineage>
        <taxon>Bacteria</taxon>
        <taxon>Pseudomonadati</taxon>
        <taxon>Bacteroidota</taxon>
        <taxon>Bacteroidia</taxon>
        <taxon>Marinilabiliales</taxon>
        <taxon>Marinifilaceae</taxon>
        <taxon>Ancylomarina</taxon>
    </lineage>
</organism>
<protein>
    <submittedName>
        <fullName evidence="1">DNA-binding protein</fullName>
    </submittedName>
</protein>
<dbReference type="OrthoDB" id="1121150at2"/>
<dbReference type="RefSeq" id="WP_129252350.1">
    <property type="nucleotide sequence ID" value="NZ_SAXA01000001.1"/>
</dbReference>
<gene>
    <name evidence="1" type="ORF">EO244_01830</name>
</gene>
<dbReference type="Proteomes" id="UP000289703">
    <property type="component" value="Unassembled WGS sequence"/>
</dbReference>
<evidence type="ECO:0000313" key="2">
    <source>
        <dbReference type="Proteomes" id="UP000289703"/>
    </source>
</evidence>
<name>A0A4V1N0L0_9BACT</name>